<evidence type="ECO:0000313" key="7">
    <source>
        <dbReference type="EMBL" id="MDG3004322.1"/>
    </source>
</evidence>
<keyword evidence="8" id="KW-1185">Reference proteome</keyword>
<keyword evidence="2 6" id="KW-1003">Cell membrane</keyword>
<dbReference type="PANTHER" id="PTHR38344">
    <property type="entry name" value="UPF0753 PROTEIN AQ_863"/>
    <property type="match status" value="1"/>
</dbReference>
<protein>
    <recommendedName>
        <fullName evidence="6">Probable inorganic carbon transporter subunit DabA</fullName>
    </recommendedName>
</protein>
<comment type="subcellular location">
    <subcellularLocation>
        <location evidence="6">Cell membrane</location>
        <topology evidence="6">Peripheral membrane protein</topology>
    </subcellularLocation>
</comment>
<dbReference type="EMBL" id="JARRAG010000002">
    <property type="protein sequence ID" value="MDG3004322.1"/>
    <property type="molecule type" value="Genomic_DNA"/>
</dbReference>
<comment type="function">
    <text evidence="6">Part of an energy-coupled inorganic carbon pump.</text>
</comment>
<dbReference type="RefSeq" id="WP_277860680.1">
    <property type="nucleotide sequence ID" value="NZ_JARRAG010000002.1"/>
</dbReference>
<evidence type="ECO:0000313" key="8">
    <source>
        <dbReference type="Proteomes" id="UP001216907"/>
    </source>
</evidence>
<feature type="binding site" evidence="6">
    <location>
        <position position="331"/>
    </location>
    <ligand>
        <name>Zn(2+)</name>
        <dbReference type="ChEBI" id="CHEBI:29105"/>
    </ligand>
</feature>
<dbReference type="HAMAP" id="MF_01871">
    <property type="entry name" value="DabA"/>
    <property type="match status" value="1"/>
</dbReference>
<evidence type="ECO:0000256" key="6">
    <source>
        <dbReference type="HAMAP-Rule" id="MF_01871"/>
    </source>
</evidence>
<reference evidence="7 8" key="1">
    <citation type="submission" date="2023-03" db="EMBL/GenBank/DDBJ databases">
        <title>Paludisphaera mucosa sp. nov. a novel planctomycete from northern fen.</title>
        <authorList>
            <person name="Ivanova A."/>
        </authorList>
    </citation>
    <scope>NUCLEOTIDE SEQUENCE [LARGE SCALE GENOMIC DNA]</scope>
    <source>
        <strain evidence="7 8">Pla2</strain>
    </source>
</reference>
<proteinExistence type="inferred from homology"/>
<sequence>MLESPAIVEEELSAGPVADLAARVARRIPPLWDLDDYVAVNPFLGFSARPIDEAAREIGDGLGARVFPGVDYYRERWRRGAFGPLDLAAAASRHGRDAAALEEILDGRRDEPRRPERPALGFAERYDRAHGSDWDDRLIRSAARWCAVYATEGGSYWRRPPAGAGLYASWREAERVDRSLEIAGLQGWRDRVGRLPDRPEEAIAAALTWLDVPAEGREPYLYHLLGGLYGWASYLRRRSWREGGADLGGLLDLMAVRIAGDAVFAAIMPGARPPDAAAATATIATADESVSLVFQEAWEDGFDRALLGRLATPPEPAIASRPAVQAVFCIDVRSEPLRRRLEAQAGEIVTLGFAGFFGVALEWQAGGGGARCPVLLKPSVRLRPTAPAGVGGVRGVLKQVQAAPAAAFSFVELLGLAYGVGLARDALAATPRVAPAENAVAIELTPDGRGRGVSTSDRIDLAAGILKNMGLRPPFARLALLCGHAGRSANNPHAAGLDCGACGGHGGALNARVAAAVLNDPEVRVGLRGRGWDLPADMHFLPGVHDTSVDEVALLDLDEVPPGHEADVERLGRWLEQAGAEVRAERAAKLGLAGRPARALGRRLDRRARDWSEVRPEWGLARNAAFIAARRVRTRGVDLDGRAFLHEYDSAADPDGSVLALILAAPMVVASWINLQYLASTVDNDAFGCGSKTLHNRVGSLGVVLGNGGDLRTGLPAQSVHGADGGWYHEPLRLQVIVEAPPDKVRAVMSAQPGVGDLVENGWVRLLALDPAGPEASLWVPGRGWVRVAASGPAADRRG</sequence>
<evidence type="ECO:0000256" key="4">
    <source>
        <dbReference type="ARBA" id="ARBA00022833"/>
    </source>
</evidence>
<evidence type="ECO:0000256" key="1">
    <source>
        <dbReference type="ARBA" id="ARBA00022448"/>
    </source>
</evidence>
<comment type="similarity">
    <text evidence="6">Belongs to the inorganic carbon transporter (TC 9.A.2) DabA family.</text>
</comment>
<organism evidence="7 8">
    <name type="scientific">Paludisphaera mucosa</name>
    <dbReference type="NCBI Taxonomy" id="3030827"/>
    <lineage>
        <taxon>Bacteria</taxon>
        <taxon>Pseudomonadati</taxon>
        <taxon>Planctomycetota</taxon>
        <taxon>Planctomycetia</taxon>
        <taxon>Isosphaerales</taxon>
        <taxon>Isosphaeraceae</taxon>
        <taxon>Paludisphaera</taxon>
    </lineage>
</organism>
<keyword evidence="4 6" id="KW-0862">Zinc</keyword>
<dbReference type="Proteomes" id="UP001216907">
    <property type="component" value="Unassembled WGS sequence"/>
</dbReference>
<feature type="binding site" evidence="6">
    <location>
        <position position="329"/>
    </location>
    <ligand>
        <name>Zn(2+)</name>
        <dbReference type="ChEBI" id="CHEBI:29105"/>
    </ligand>
</feature>
<evidence type="ECO:0000256" key="2">
    <source>
        <dbReference type="ARBA" id="ARBA00022475"/>
    </source>
</evidence>
<dbReference type="Pfam" id="PF10070">
    <property type="entry name" value="DabA"/>
    <property type="match status" value="1"/>
</dbReference>
<keyword evidence="1 6" id="KW-0813">Transport</keyword>
<name>A0ABT6F9Y5_9BACT</name>
<keyword evidence="5 6" id="KW-0472">Membrane</keyword>
<feature type="binding site" evidence="6">
    <location>
        <position position="499"/>
    </location>
    <ligand>
        <name>Zn(2+)</name>
        <dbReference type="ChEBI" id="CHEBI:29105"/>
    </ligand>
</feature>
<comment type="cofactor">
    <cofactor evidence="6">
        <name>Zn(2+)</name>
        <dbReference type="ChEBI" id="CHEBI:29105"/>
    </cofactor>
</comment>
<evidence type="ECO:0000256" key="3">
    <source>
        <dbReference type="ARBA" id="ARBA00022723"/>
    </source>
</evidence>
<accession>A0ABT6F9Y5</accession>
<comment type="subunit">
    <text evidence="6">Forms a complex with DabB.</text>
</comment>
<keyword evidence="3 6" id="KW-0479">Metal-binding</keyword>
<dbReference type="PANTHER" id="PTHR38344:SF1">
    <property type="entry name" value="INORGANIC CARBON TRANSPORTER SUBUNIT DABA-RELATED"/>
    <property type="match status" value="1"/>
</dbReference>
<comment type="caution">
    <text evidence="7">The sequence shown here is derived from an EMBL/GenBank/DDBJ whole genome shotgun (WGS) entry which is preliminary data.</text>
</comment>
<dbReference type="InterPro" id="IPR018752">
    <property type="entry name" value="DabA"/>
</dbReference>
<feature type="binding site" evidence="6">
    <location>
        <position position="484"/>
    </location>
    <ligand>
        <name>Zn(2+)</name>
        <dbReference type="ChEBI" id="CHEBI:29105"/>
    </ligand>
</feature>
<evidence type="ECO:0000256" key="5">
    <source>
        <dbReference type="ARBA" id="ARBA00023136"/>
    </source>
</evidence>
<gene>
    <name evidence="6" type="primary">dabA</name>
    <name evidence="7" type="ORF">PZE19_11095</name>
</gene>